<evidence type="ECO:0000256" key="5">
    <source>
        <dbReference type="SAM" id="MobiDB-lite"/>
    </source>
</evidence>
<dbReference type="GO" id="GO:0051537">
    <property type="term" value="F:2 iron, 2 sulfur cluster binding"/>
    <property type="evidence" value="ECO:0007669"/>
    <property type="project" value="UniProtKB-KW"/>
</dbReference>
<protein>
    <submittedName>
        <fullName evidence="7">Isoquinoline 1-oxidoreductase alpha subunit</fullName>
        <ecNumber evidence="7">1.3.99.16</ecNumber>
    </submittedName>
</protein>
<dbReference type="PROSITE" id="PS51085">
    <property type="entry name" value="2FE2S_FER_2"/>
    <property type="match status" value="1"/>
</dbReference>
<organism evidence="7 8">
    <name type="scientific">Sphingomonas kaistensis</name>
    <dbReference type="NCBI Taxonomy" id="298708"/>
    <lineage>
        <taxon>Bacteria</taxon>
        <taxon>Pseudomonadati</taxon>
        <taxon>Pseudomonadota</taxon>
        <taxon>Alphaproteobacteria</taxon>
        <taxon>Sphingomonadales</taxon>
        <taxon>Sphingomonadaceae</taxon>
        <taxon>Sphingomonas</taxon>
    </lineage>
</organism>
<dbReference type="EMBL" id="JAATJC010000001">
    <property type="protein sequence ID" value="NJC04578.1"/>
    <property type="molecule type" value="Genomic_DNA"/>
</dbReference>
<dbReference type="InterPro" id="IPR036010">
    <property type="entry name" value="2Fe-2S_ferredoxin-like_sf"/>
</dbReference>
<evidence type="ECO:0000256" key="3">
    <source>
        <dbReference type="ARBA" id="ARBA00023004"/>
    </source>
</evidence>
<dbReference type="SUPFAM" id="SSF47741">
    <property type="entry name" value="CO dehydrogenase ISP C-domain like"/>
    <property type="match status" value="1"/>
</dbReference>
<dbReference type="PANTHER" id="PTHR44379">
    <property type="entry name" value="OXIDOREDUCTASE WITH IRON-SULFUR SUBUNIT"/>
    <property type="match status" value="1"/>
</dbReference>
<dbReference type="Pfam" id="PF01799">
    <property type="entry name" value="Fer2_2"/>
    <property type="match status" value="1"/>
</dbReference>
<dbReference type="RefSeq" id="WP_168067378.1">
    <property type="nucleotide sequence ID" value="NZ_JAATJC010000001.1"/>
</dbReference>
<dbReference type="PANTHER" id="PTHR44379:SF2">
    <property type="entry name" value="BLR6218 PROTEIN"/>
    <property type="match status" value="1"/>
</dbReference>
<keyword evidence="3" id="KW-0408">Iron</keyword>
<keyword evidence="1" id="KW-0001">2Fe-2S</keyword>
<name>A0A7X5Y4J2_9SPHN</name>
<evidence type="ECO:0000256" key="4">
    <source>
        <dbReference type="ARBA" id="ARBA00023014"/>
    </source>
</evidence>
<dbReference type="InterPro" id="IPR001041">
    <property type="entry name" value="2Fe-2S_ferredoxin-type"/>
</dbReference>
<keyword evidence="4" id="KW-0411">Iron-sulfur</keyword>
<evidence type="ECO:0000313" key="7">
    <source>
        <dbReference type="EMBL" id="NJC04578.1"/>
    </source>
</evidence>
<dbReference type="InterPro" id="IPR051452">
    <property type="entry name" value="Diverse_Oxidoreductases"/>
</dbReference>
<dbReference type="Proteomes" id="UP000558192">
    <property type="component" value="Unassembled WGS sequence"/>
</dbReference>
<feature type="region of interest" description="Disordered" evidence="5">
    <location>
        <begin position="141"/>
        <end position="168"/>
    </location>
</feature>
<dbReference type="SUPFAM" id="SSF54292">
    <property type="entry name" value="2Fe-2S ferredoxin-like"/>
    <property type="match status" value="1"/>
</dbReference>
<proteinExistence type="predicted"/>
<keyword evidence="8" id="KW-1185">Reference proteome</keyword>
<reference evidence="7 8" key="1">
    <citation type="submission" date="2020-03" db="EMBL/GenBank/DDBJ databases">
        <title>Genomic Encyclopedia of Type Strains, Phase IV (KMG-IV): sequencing the most valuable type-strain genomes for metagenomic binning, comparative biology and taxonomic classification.</title>
        <authorList>
            <person name="Goeker M."/>
        </authorList>
    </citation>
    <scope>NUCLEOTIDE SEQUENCE [LARGE SCALE GENOMIC DNA]</scope>
    <source>
        <strain evidence="7 8">DSM 16846</strain>
    </source>
</reference>
<feature type="compositionally biased region" description="Pro residues" evidence="5">
    <location>
        <begin position="149"/>
        <end position="168"/>
    </location>
</feature>
<accession>A0A7X5Y4J2</accession>
<dbReference type="GO" id="GO:0047121">
    <property type="term" value="F:isoquinoline 1-oxidoreductase activity"/>
    <property type="evidence" value="ECO:0007669"/>
    <property type="project" value="UniProtKB-EC"/>
</dbReference>
<keyword evidence="2" id="KW-0479">Metal-binding</keyword>
<dbReference type="Pfam" id="PF00111">
    <property type="entry name" value="Fer2"/>
    <property type="match status" value="1"/>
</dbReference>
<dbReference type="Gene3D" id="3.10.20.30">
    <property type="match status" value="1"/>
</dbReference>
<dbReference type="EC" id="1.3.99.16" evidence="7"/>
<dbReference type="InterPro" id="IPR036884">
    <property type="entry name" value="2Fe-2S-bd_dom_sf"/>
</dbReference>
<evidence type="ECO:0000259" key="6">
    <source>
        <dbReference type="PROSITE" id="PS51085"/>
    </source>
</evidence>
<dbReference type="Gene3D" id="1.10.150.120">
    <property type="entry name" value="[2Fe-2S]-binding domain"/>
    <property type="match status" value="1"/>
</dbReference>
<sequence>MARMRVNGQALEFALDPATPLLWALRDAANLTGTKQGCGGTGQCGACTVIVDGSAALSCTLAIGTLEGADVTTIEGLANHPLTLALIAEDAIQCGFCLPGFTCAVAALLQQSPRPAAEQIDALPNRCACGMQPRLRRAIERVAGAGAPEPSPTPPAPPQTPEIVSPPR</sequence>
<dbReference type="GO" id="GO:0046872">
    <property type="term" value="F:metal ion binding"/>
    <property type="evidence" value="ECO:0007669"/>
    <property type="project" value="UniProtKB-KW"/>
</dbReference>
<keyword evidence="7" id="KW-0560">Oxidoreductase</keyword>
<gene>
    <name evidence="7" type="ORF">GGQ97_000371</name>
</gene>
<evidence type="ECO:0000313" key="8">
    <source>
        <dbReference type="Proteomes" id="UP000558192"/>
    </source>
</evidence>
<dbReference type="InterPro" id="IPR012675">
    <property type="entry name" value="Beta-grasp_dom_sf"/>
</dbReference>
<dbReference type="AlphaFoldDB" id="A0A7X5Y4J2"/>
<feature type="domain" description="2Fe-2S ferredoxin-type" evidence="6">
    <location>
        <begin position="1"/>
        <end position="77"/>
    </location>
</feature>
<evidence type="ECO:0000256" key="1">
    <source>
        <dbReference type="ARBA" id="ARBA00022714"/>
    </source>
</evidence>
<comment type="caution">
    <text evidence="7">The sequence shown here is derived from an EMBL/GenBank/DDBJ whole genome shotgun (WGS) entry which is preliminary data.</text>
</comment>
<dbReference type="InterPro" id="IPR002888">
    <property type="entry name" value="2Fe-2S-bd"/>
</dbReference>
<evidence type="ECO:0000256" key="2">
    <source>
        <dbReference type="ARBA" id="ARBA00022723"/>
    </source>
</evidence>